<gene>
    <name evidence="1" type="ORF">GIX79_04800</name>
</gene>
<name>A0A6A8DLV2_LIMRT</name>
<accession>A0A6A8DLV2</accession>
<dbReference type="AlphaFoldDB" id="A0A6A8DLV2"/>
<protein>
    <submittedName>
        <fullName evidence="1">Uncharacterized protein</fullName>
    </submittedName>
</protein>
<dbReference type="SUPFAM" id="SSF141571">
    <property type="entry name" value="Pentapeptide repeat-like"/>
    <property type="match status" value="1"/>
</dbReference>
<reference evidence="1 2" key="1">
    <citation type="submission" date="2019-11" db="EMBL/GenBank/DDBJ databases">
        <title>Draft genome sequence of 12 host-associated Lactobacillus reuteri rodent strains.</title>
        <authorList>
            <person name="Zhang S."/>
            <person name="Ozcam M."/>
            <person name="Van Pijkeren J.P."/>
        </authorList>
    </citation>
    <scope>NUCLEOTIDE SEQUENCE [LARGE SCALE GENOMIC DNA]</scope>
    <source>
        <strain evidence="1 2">6799jm-1</strain>
    </source>
</reference>
<dbReference type="EMBL" id="WJMV01000013">
    <property type="protein sequence ID" value="MRG75089.1"/>
    <property type="molecule type" value="Genomic_DNA"/>
</dbReference>
<proteinExistence type="predicted"/>
<dbReference type="Proteomes" id="UP000452188">
    <property type="component" value="Unassembled WGS sequence"/>
</dbReference>
<comment type="caution">
    <text evidence="1">The sequence shown here is derived from an EMBL/GenBank/DDBJ whole genome shotgun (WGS) entry which is preliminary data.</text>
</comment>
<evidence type="ECO:0000313" key="2">
    <source>
        <dbReference type="Proteomes" id="UP000452188"/>
    </source>
</evidence>
<evidence type="ECO:0000313" key="1">
    <source>
        <dbReference type="EMBL" id="MRG75089.1"/>
    </source>
</evidence>
<sequence length="109" mass="13402">MIQIDHLNVVLQQKYYRKLTHLYFDLVTLRRSHFGSMTLMHSHFGSTTLRYSHFDSAMLRHSRFGLRKLRRSRFELMKLKYLYSDSTTLKLIENCILKYFHHKLLDYHY</sequence>
<organism evidence="1 2">
    <name type="scientific">Limosilactobacillus reuteri</name>
    <name type="common">Lactobacillus reuteri</name>
    <dbReference type="NCBI Taxonomy" id="1598"/>
    <lineage>
        <taxon>Bacteria</taxon>
        <taxon>Bacillati</taxon>
        <taxon>Bacillota</taxon>
        <taxon>Bacilli</taxon>
        <taxon>Lactobacillales</taxon>
        <taxon>Lactobacillaceae</taxon>
        <taxon>Limosilactobacillus</taxon>
    </lineage>
</organism>